<proteinExistence type="predicted"/>
<protein>
    <submittedName>
        <fullName evidence="2">Cyclically-permuted mutarotase family protein</fullName>
    </submittedName>
    <submittedName>
        <fullName evidence="3">N-acetylneuraminate epimerase</fullName>
        <ecNumber evidence="3">5.1.3.24</ecNumber>
    </submittedName>
</protein>
<dbReference type="GeneID" id="48277371"/>
<dbReference type="EC" id="5.1.3.24" evidence="3"/>
<accession>A0A2S0K1Y1</accession>
<keyword evidence="1" id="KW-0732">Signal</keyword>
<evidence type="ECO:0000256" key="1">
    <source>
        <dbReference type="SAM" id="SignalP"/>
    </source>
</evidence>
<organism evidence="2 4">
    <name type="scientific">Lysinibacillus sphaericus</name>
    <name type="common">Bacillus sphaericus</name>
    <dbReference type="NCBI Taxonomy" id="1421"/>
    <lineage>
        <taxon>Bacteria</taxon>
        <taxon>Bacillati</taxon>
        <taxon>Bacillota</taxon>
        <taxon>Bacilli</taxon>
        <taxon>Bacillales</taxon>
        <taxon>Bacillaceae</taxon>
        <taxon>Lysinibacillus</taxon>
    </lineage>
</organism>
<gene>
    <name evidence="3" type="primary">nanM</name>
    <name evidence="2" type="ORF">LS41612_14310</name>
    <name evidence="3" type="ORF">NCTC10338_01834</name>
</gene>
<name>A0A2S0K1Y1_LYSSH</name>
<evidence type="ECO:0000313" key="5">
    <source>
        <dbReference type="Proteomes" id="UP000255295"/>
    </source>
</evidence>
<evidence type="ECO:0000313" key="3">
    <source>
        <dbReference type="EMBL" id="SUV16750.1"/>
    </source>
</evidence>
<reference evidence="3 5" key="2">
    <citation type="submission" date="2018-06" db="EMBL/GenBank/DDBJ databases">
        <authorList>
            <consortium name="Pathogen Informatics"/>
            <person name="Doyle S."/>
        </authorList>
    </citation>
    <scope>NUCLEOTIDE SEQUENCE [LARGE SCALE GENOMIC DNA]</scope>
    <source>
        <strain evidence="3 5">NCTC10338</strain>
    </source>
</reference>
<dbReference type="Proteomes" id="UP000238825">
    <property type="component" value="Chromosome"/>
</dbReference>
<dbReference type="Pfam" id="PF24996">
    <property type="entry name" value="NANM"/>
    <property type="match status" value="1"/>
</dbReference>
<dbReference type="Proteomes" id="UP000255295">
    <property type="component" value="Unassembled WGS sequence"/>
</dbReference>
<dbReference type="NCBIfam" id="TIGR03548">
    <property type="entry name" value="mutarot_permut"/>
    <property type="match status" value="1"/>
</dbReference>
<dbReference type="SUPFAM" id="SSF117281">
    <property type="entry name" value="Kelch motif"/>
    <property type="match status" value="1"/>
</dbReference>
<evidence type="ECO:0000313" key="2">
    <source>
        <dbReference type="EMBL" id="AVK97351.1"/>
    </source>
</evidence>
<evidence type="ECO:0000313" key="4">
    <source>
        <dbReference type="Proteomes" id="UP000238825"/>
    </source>
</evidence>
<sequence length="382" mass="42064">MKKFLVVAMASMLVLGVGMANKKVEASRGGESVDRITWEYAGELKAQKGFDKNIGTAGVLAGSYKDYLIVGGGANFPYDTVLNGGAKKHYSDVYVYKKDNNKLTLVEHTNLNHEIGYGASITTEKGIYYIGGSPDKEYADDITLLTVDQNQKLKVEKIGDLPFTFSDGIAAEKNGKLYIGLGKQNAKESNKLYEYDLKTLKIKELASIPGESVRNQSVAQILNGNLYVFSGGGSVAYTDGYQYNIEKNQWSKASSVKLDDKELSLLGANSVKLNNNEMMVIGGFNKEVYDDAVKNLGTLKDDELLAFRTKYFTADPYEFKWNKDVLIYNAQEDTWRSVGKVPFDAPCGEGLVLMDSNIYSINGEIKPGVRTNAIYAGTLLFD</sequence>
<dbReference type="Gene3D" id="2.120.10.80">
    <property type="entry name" value="Kelch-type beta propeller"/>
    <property type="match status" value="1"/>
</dbReference>
<reference evidence="2 4" key="1">
    <citation type="submission" date="2017-03" db="EMBL/GenBank/DDBJ databases">
        <title>The whole genome sequencing and assembly of Lysinibacillus sphaericus DSM 28T strain.</title>
        <authorList>
            <person name="Lee Y.-J."/>
            <person name="Yi H."/>
            <person name="Bahn Y.-S."/>
            <person name="Kim J.F."/>
            <person name="Lee D.-W."/>
        </authorList>
    </citation>
    <scope>NUCLEOTIDE SEQUENCE [LARGE SCALE GENOMIC DNA]</scope>
    <source>
        <strain evidence="2 4">DSM 28</strain>
    </source>
</reference>
<feature type="chain" id="PRO_5039099187" evidence="1">
    <location>
        <begin position="21"/>
        <end position="382"/>
    </location>
</feature>
<dbReference type="AlphaFoldDB" id="A0A2S0K1Y1"/>
<dbReference type="InterPro" id="IPR056734">
    <property type="entry name" value="NANM"/>
</dbReference>
<keyword evidence="3" id="KW-0413">Isomerase</keyword>
<dbReference type="RefSeq" id="WP_024363471.1">
    <property type="nucleotide sequence ID" value="NZ_BJNS01000001.1"/>
</dbReference>
<dbReference type="GO" id="GO:0016853">
    <property type="term" value="F:isomerase activity"/>
    <property type="evidence" value="ECO:0007669"/>
    <property type="project" value="UniProtKB-KW"/>
</dbReference>
<dbReference type="EMBL" id="CP019980">
    <property type="protein sequence ID" value="AVK97351.1"/>
    <property type="molecule type" value="Genomic_DNA"/>
</dbReference>
<dbReference type="InterPro" id="IPR015915">
    <property type="entry name" value="Kelch-typ_b-propeller"/>
</dbReference>
<dbReference type="InterPro" id="IPR019937">
    <property type="entry name" value="Cycl-permuted_mutarotase"/>
</dbReference>
<feature type="signal peptide" evidence="1">
    <location>
        <begin position="1"/>
        <end position="20"/>
    </location>
</feature>
<dbReference type="PANTHER" id="PTHR45632">
    <property type="entry name" value="LD33804P"/>
    <property type="match status" value="1"/>
</dbReference>
<dbReference type="EMBL" id="UFSZ01000001">
    <property type="protein sequence ID" value="SUV16750.1"/>
    <property type="molecule type" value="Genomic_DNA"/>
</dbReference>